<sequence>MRHRNEENLGVPKWEGTDRISTSRLKLICPVLTIKNVLASMLAEEEQKLTHEDGHKARTPGTKWIHNGMNIECQQVFIIMLLENHRVHPLQETWTTITKLRDTLNINLKTFRESQRGIYPHLKLSALDVDELELTAI</sequence>
<organism evidence="1 2">
    <name type="scientific">Mycena maculata</name>
    <dbReference type="NCBI Taxonomy" id="230809"/>
    <lineage>
        <taxon>Eukaryota</taxon>
        <taxon>Fungi</taxon>
        <taxon>Dikarya</taxon>
        <taxon>Basidiomycota</taxon>
        <taxon>Agaricomycotina</taxon>
        <taxon>Agaricomycetes</taxon>
        <taxon>Agaricomycetidae</taxon>
        <taxon>Agaricales</taxon>
        <taxon>Marasmiineae</taxon>
        <taxon>Mycenaceae</taxon>
        <taxon>Mycena</taxon>
    </lineage>
</organism>
<dbReference type="Proteomes" id="UP001215280">
    <property type="component" value="Unassembled WGS sequence"/>
</dbReference>
<comment type="caution">
    <text evidence="1">The sequence shown here is derived from an EMBL/GenBank/DDBJ whole genome shotgun (WGS) entry which is preliminary data.</text>
</comment>
<name>A0AAD7N1I8_9AGAR</name>
<reference evidence="1" key="1">
    <citation type="submission" date="2023-03" db="EMBL/GenBank/DDBJ databases">
        <title>Massive genome expansion in bonnet fungi (Mycena s.s.) driven by repeated elements and novel gene families across ecological guilds.</title>
        <authorList>
            <consortium name="Lawrence Berkeley National Laboratory"/>
            <person name="Harder C.B."/>
            <person name="Miyauchi S."/>
            <person name="Viragh M."/>
            <person name="Kuo A."/>
            <person name="Thoen E."/>
            <person name="Andreopoulos B."/>
            <person name="Lu D."/>
            <person name="Skrede I."/>
            <person name="Drula E."/>
            <person name="Henrissat B."/>
            <person name="Morin E."/>
            <person name="Kohler A."/>
            <person name="Barry K."/>
            <person name="LaButti K."/>
            <person name="Morin E."/>
            <person name="Salamov A."/>
            <person name="Lipzen A."/>
            <person name="Mereny Z."/>
            <person name="Hegedus B."/>
            <person name="Baldrian P."/>
            <person name="Stursova M."/>
            <person name="Weitz H."/>
            <person name="Taylor A."/>
            <person name="Grigoriev I.V."/>
            <person name="Nagy L.G."/>
            <person name="Martin F."/>
            <person name="Kauserud H."/>
        </authorList>
    </citation>
    <scope>NUCLEOTIDE SEQUENCE</scope>
    <source>
        <strain evidence="1">CBHHK188m</strain>
    </source>
</reference>
<keyword evidence="2" id="KW-1185">Reference proteome</keyword>
<proteinExistence type="predicted"/>
<evidence type="ECO:0000313" key="1">
    <source>
        <dbReference type="EMBL" id="KAJ7742343.1"/>
    </source>
</evidence>
<dbReference type="AlphaFoldDB" id="A0AAD7N1I8"/>
<protein>
    <submittedName>
        <fullName evidence="1">Uncharacterized protein</fullName>
    </submittedName>
</protein>
<evidence type="ECO:0000313" key="2">
    <source>
        <dbReference type="Proteomes" id="UP001215280"/>
    </source>
</evidence>
<accession>A0AAD7N1I8</accession>
<gene>
    <name evidence="1" type="ORF">DFH07DRAFT_777760</name>
</gene>
<dbReference type="EMBL" id="JARJLG010000118">
    <property type="protein sequence ID" value="KAJ7742343.1"/>
    <property type="molecule type" value="Genomic_DNA"/>
</dbReference>